<sequence length="1021" mass="116929">MDRREDVTDKGDQYAKRMLDRKKEHGQSSQYYSKSLRRRLSIMRAINKSNITPPSDFHYEGNPFEKEFANTSESITMYKEAEEGNLEPTRRPENSRHGFSNDLSSRTYRIDSLPSDRELCSTGDSSTCDKSPTDTNSEHILDYRHPPSQITRGLLGECDSCGNPDDEPLQEPICGTRLSIGEYFGAASHGELNACTQHIVSEKYEDEFEEMNGQLQHRGPDLFFGARVLEILEPEVVKVERVSAEPRVSNRRRASDMTFIQETFKGLQLENPDESLTTSLMSEDMKELDREMEKLDFQSNDVSQQSQQSQQIIVETPKRMYPNLSLVKRMSNNFSSDNLYYVNDGEKNDNMPGTDFNSNLTETFYDFEKPSIAEKESFATPMTMPDSQLKNLKNYNRHESSQSGTLGISFLKRNASFILNNLHVPKVMRRKPNLESTRKIYNGEGKIASPRSQEESSISTLTLPNTPSSPDGYESLENPQQEQQHQRQQQQLHTQMQKSMNATLPYEVENFLELALGDERYNSTITYANSDTREINASELISEEIMQNMTERKKVMRIPTTDQPKHSSTLNRTLSIYKTLTQRIKKKFRGSVKDETKSMCNQEILPSNVNPELRDNVKKLLDEVELQQTLIYQASKALELCNSMREFIASSERVESERLLVLASLRKKAALEEIRRMIGQTCDIEPCRERAEVILKELSLQLREDVLRRERQNGDIVEWFVVVISEGLTVWATHAVACPISSPRLYFPGQLLIPSLKPDFRLSLRVYSLKLQQILYNHEDKYHITQSIAGTKNSSCPISKKLLKRSWRAEKKKSAISPKQYEIRFSGVKESAFVMCGSIDFVLQDLSLSSPWPLTRVPTKSVLQGTIDLSLSCRLQLSTLHAGFLTHGDEAGGLAAWNRRWCVLEGHNLLFWNYPREQGCKPPLYAIDLVNCVSRHIGLIDRSLCARTRTLLVETIRRRNAIDRDSILVECHSTCTILRNLLSCDTNQDLIEWQSKLNHVVSALREWNIINTKSLPEVSDL</sequence>
<name>A0AAJ6YR25_9HYME</name>
<dbReference type="PROSITE" id="PS50003">
    <property type="entry name" value="PH_DOMAIN"/>
    <property type="match status" value="1"/>
</dbReference>
<feature type="compositionally biased region" description="Polar residues" evidence="1">
    <location>
        <begin position="455"/>
        <end position="469"/>
    </location>
</feature>
<dbReference type="InterPro" id="IPR037840">
    <property type="entry name" value="PH_Anillin"/>
</dbReference>
<dbReference type="Pfam" id="PF08174">
    <property type="entry name" value="Anillin"/>
    <property type="match status" value="1"/>
</dbReference>
<dbReference type="RefSeq" id="XP_011502644.1">
    <property type="nucleotide sequence ID" value="XM_011504342.1"/>
</dbReference>
<protein>
    <submittedName>
        <fullName evidence="4">Anillin-like protein 1</fullName>
    </submittedName>
</protein>
<feature type="compositionally biased region" description="Low complexity" evidence="1">
    <location>
        <begin position="480"/>
        <end position="496"/>
    </location>
</feature>
<feature type="compositionally biased region" description="Polar residues" evidence="1">
    <location>
        <begin position="122"/>
        <end position="135"/>
    </location>
</feature>
<dbReference type="AlphaFoldDB" id="A0AAJ6YR25"/>
<evidence type="ECO:0000259" key="2">
    <source>
        <dbReference type="PROSITE" id="PS50003"/>
    </source>
</evidence>
<feature type="region of interest" description="Disordered" evidence="1">
    <location>
        <begin position="81"/>
        <end position="141"/>
    </location>
</feature>
<dbReference type="GeneID" id="105366034"/>
<evidence type="ECO:0000256" key="1">
    <source>
        <dbReference type="SAM" id="MobiDB-lite"/>
    </source>
</evidence>
<dbReference type="KEGG" id="csol:105366034"/>
<feature type="compositionally biased region" description="Basic and acidic residues" evidence="1">
    <location>
        <begin position="1"/>
        <end position="26"/>
    </location>
</feature>
<reference evidence="4" key="1">
    <citation type="submission" date="2025-08" db="UniProtKB">
        <authorList>
            <consortium name="RefSeq"/>
        </authorList>
    </citation>
    <scope>IDENTIFICATION</scope>
</reference>
<evidence type="ECO:0000313" key="4">
    <source>
        <dbReference type="RefSeq" id="XP_011502644.1"/>
    </source>
</evidence>
<dbReference type="GO" id="GO:0005826">
    <property type="term" value="C:actomyosin contractile ring"/>
    <property type="evidence" value="ECO:0007669"/>
    <property type="project" value="TreeGrafter"/>
</dbReference>
<dbReference type="GO" id="GO:0031106">
    <property type="term" value="P:septin ring organization"/>
    <property type="evidence" value="ECO:0007669"/>
    <property type="project" value="TreeGrafter"/>
</dbReference>
<organism evidence="3 4">
    <name type="scientific">Ceratosolen solmsi marchali</name>
    <dbReference type="NCBI Taxonomy" id="326594"/>
    <lineage>
        <taxon>Eukaryota</taxon>
        <taxon>Metazoa</taxon>
        <taxon>Ecdysozoa</taxon>
        <taxon>Arthropoda</taxon>
        <taxon>Hexapoda</taxon>
        <taxon>Insecta</taxon>
        <taxon>Pterygota</taxon>
        <taxon>Neoptera</taxon>
        <taxon>Endopterygota</taxon>
        <taxon>Hymenoptera</taxon>
        <taxon>Apocrita</taxon>
        <taxon>Proctotrupomorpha</taxon>
        <taxon>Chalcidoidea</taxon>
        <taxon>Agaonidae</taxon>
        <taxon>Agaoninae</taxon>
        <taxon>Ceratosolen</taxon>
    </lineage>
</organism>
<dbReference type="GO" id="GO:0000915">
    <property type="term" value="P:actomyosin contractile ring assembly"/>
    <property type="evidence" value="ECO:0007669"/>
    <property type="project" value="TreeGrafter"/>
</dbReference>
<dbReference type="InterPro" id="IPR011993">
    <property type="entry name" value="PH-like_dom_sf"/>
</dbReference>
<dbReference type="PANTHER" id="PTHR21538:SF23">
    <property type="entry name" value="ANILLIN"/>
    <property type="match status" value="1"/>
</dbReference>
<dbReference type="InterPro" id="IPR012966">
    <property type="entry name" value="AHD"/>
</dbReference>
<dbReference type="SUPFAM" id="SSF50729">
    <property type="entry name" value="PH domain-like"/>
    <property type="match status" value="1"/>
</dbReference>
<dbReference type="GO" id="GO:0000281">
    <property type="term" value="P:mitotic cytokinesis"/>
    <property type="evidence" value="ECO:0007669"/>
    <property type="project" value="TreeGrafter"/>
</dbReference>
<feature type="domain" description="PH" evidence="2">
    <location>
        <begin position="878"/>
        <end position="1002"/>
    </location>
</feature>
<dbReference type="PANTHER" id="PTHR21538">
    <property type="entry name" value="ANILLIN/RHOTEKIN RTKN"/>
    <property type="match status" value="1"/>
</dbReference>
<feature type="compositionally biased region" description="Polar residues" evidence="1">
    <location>
        <begin position="97"/>
        <end position="107"/>
    </location>
</feature>
<dbReference type="Proteomes" id="UP000695007">
    <property type="component" value="Unplaced"/>
</dbReference>
<dbReference type="InterPro" id="IPR051364">
    <property type="entry name" value="Cytokinesis/Rho-signaling"/>
</dbReference>
<accession>A0AAJ6YR25</accession>
<dbReference type="SMART" id="SM00233">
    <property type="entry name" value="PH"/>
    <property type="match status" value="1"/>
</dbReference>
<dbReference type="Gene3D" id="2.30.29.30">
    <property type="entry name" value="Pleckstrin-homology domain (PH domain)/Phosphotyrosine-binding domain (PTB)"/>
    <property type="match status" value="1"/>
</dbReference>
<gene>
    <name evidence="4" type="primary">LOC105366034</name>
</gene>
<keyword evidence="3" id="KW-1185">Reference proteome</keyword>
<feature type="region of interest" description="Disordered" evidence="1">
    <location>
        <begin position="1"/>
        <end position="33"/>
    </location>
</feature>
<proteinExistence type="predicted"/>
<dbReference type="CDD" id="cd01263">
    <property type="entry name" value="PH_anillin"/>
    <property type="match status" value="1"/>
</dbReference>
<evidence type="ECO:0000313" key="3">
    <source>
        <dbReference type="Proteomes" id="UP000695007"/>
    </source>
</evidence>
<feature type="region of interest" description="Disordered" evidence="1">
    <location>
        <begin position="438"/>
        <end position="496"/>
    </location>
</feature>
<dbReference type="InterPro" id="IPR001849">
    <property type="entry name" value="PH_domain"/>
</dbReference>